<feature type="compositionally biased region" description="Polar residues" evidence="1">
    <location>
        <begin position="16"/>
        <end position="40"/>
    </location>
</feature>
<keyword evidence="3" id="KW-1185">Reference proteome</keyword>
<proteinExistence type="predicted"/>
<dbReference type="AlphaFoldDB" id="A0A8K0CLS8"/>
<evidence type="ECO:0000256" key="1">
    <source>
        <dbReference type="SAM" id="MobiDB-lite"/>
    </source>
</evidence>
<comment type="caution">
    <text evidence="2">The sequence shown here is derived from an EMBL/GenBank/DDBJ whole genome shotgun (WGS) entry which is preliminary data.</text>
</comment>
<reference evidence="2" key="1">
    <citation type="submission" date="2019-08" db="EMBL/GenBank/DDBJ databases">
        <title>The genome of the North American firefly Photinus pyralis.</title>
        <authorList>
            <consortium name="Photinus pyralis genome working group"/>
            <person name="Fallon T.R."/>
            <person name="Sander Lower S.E."/>
            <person name="Weng J.-K."/>
        </authorList>
    </citation>
    <scope>NUCLEOTIDE SEQUENCE</scope>
    <source>
        <strain evidence="2">TRF0915ILg1</strain>
        <tissue evidence="2">Whole body</tissue>
    </source>
</reference>
<dbReference type="OrthoDB" id="6491412at2759"/>
<sequence>VKLILQQDNIKAVQAPSGSTTESVDTGSEKSINTNRNRSGGKNHLFLKQMMDGTATNLCIVSILGAQTEDPANLETDFPHPSTGDSVFFYLDPCHMIKLTRNCLDSKGKLTDAEGGKIL</sequence>
<feature type="non-terminal residue" evidence="2">
    <location>
        <position position="1"/>
    </location>
</feature>
<dbReference type="EMBL" id="VTPC01062879">
    <property type="protein sequence ID" value="KAF2889749.1"/>
    <property type="molecule type" value="Genomic_DNA"/>
</dbReference>
<name>A0A8K0CLS8_IGNLU</name>
<organism evidence="2 3">
    <name type="scientific">Ignelater luminosus</name>
    <name type="common">Cucubano</name>
    <name type="synonym">Pyrophorus luminosus</name>
    <dbReference type="NCBI Taxonomy" id="2038154"/>
    <lineage>
        <taxon>Eukaryota</taxon>
        <taxon>Metazoa</taxon>
        <taxon>Ecdysozoa</taxon>
        <taxon>Arthropoda</taxon>
        <taxon>Hexapoda</taxon>
        <taxon>Insecta</taxon>
        <taxon>Pterygota</taxon>
        <taxon>Neoptera</taxon>
        <taxon>Endopterygota</taxon>
        <taxon>Coleoptera</taxon>
        <taxon>Polyphaga</taxon>
        <taxon>Elateriformia</taxon>
        <taxon>Elateroidea</taxon>
        <taxon>Elateridae</taxon>
        <taxon>Agrypninae</taxon>
        <taxon>Pyrophorini</taxon>
        <taxon>Ignelater</taxon>
    </lineage>
</organism>
<evidence type="ECO:0000313" key="3">
    <source>
        <dbReference type="Proteomes" id="UP000801492"/>
    </source>
</evidence>
<feature type="region of interest" description="Disordered" evidence="1">
    <location>
        <begin position="14"/>
        <end position="42"/>
    </location>
</feature>
<dbReference type="Proteomes" id="UP000801492">
    <property type="component" value="Unassembled WGS sequence"/>
</dbReference>
<accession>A0A8K0CLS8</accession>
<protein>
    <submittedName>
        <fullName evidence="2">Uncharacterized protein</fullName>
    </submittedName>
</protein>
<gene>
    <name evidence="2" type="ORF">ILUMI_16424</name>
</gene>
<evidence type="ECO:0000313" key="2">
    <source>
        <dbReference type="EMBL" id="KAF2889749.1"/>
    </source>
</evidence>